<dbReference type="Proteomes" id="UP000460290">
    <property type="component" value="Unassembled WGS sequence"/>
</dbReference>
<sequence length="157" mass="17407">MKLWRLTRLGHQTLDGKGAEQSGGRYSSPGLPVVSLASEAGAAVLIALRYWLDRLDEAPDDLTLGWTIIDSTPERVPDGLAEDEIKKLVDDWIIDRKSLLLAVRSKVLPEADVILLNPAHEDAGNVSPLRTRPFNFDECLHRPPMLDAFRKGRKGSD</sequence>
<keyword evidence="3" id="KW-1185">Reference proteome</keyword>
<evidence type="ECO:0000313" key="2">
    <source>
        <dbReference type="EMBL" id="MXO81889.1"/>
    </source>
</evidence>
<name>A0A844Z7K6_9SPHN</name>
<evidence type="ECO:0000313" key="3">
    <source>
        <dbReference type="Proteomes" id="UP000460290"/>
    </source>
</evidence>
<accession>A0A844Z7K6</accession>
<dbReference type="Pfam" id="PF08808">
    <property type="entry name" value="RES"/>
    <property type="match status" value="1"/>
</dbReference>
<evidence type="ECO:0000259" key="1">
    <source>
        <dbReference type="Pfam" id="PF08808"/>
    </source>
</evidence>
<comment type="caution">
    <text evidence="2">The sequence shown here is derived from an EMBL/GenBank/DDBJ whole genome shotgun (WGS) entry which is preliminary data.</text>
</comment>
<protein>
    <recommendedName>
        <fullName evidence="1">RES domain-containing protein</fullName>
    </recommendedName>
</protein>
<gene>
    <name evidence="2" type="ORF">GRI35_00695</name>
</gene>
<feature type="domain" description="RES" evidence="1">
    <location>
        <begin position="2"/>
        <end position="137"/>
    </location>
</feature>
<dbReference type="EMBL" id="WTYZ01000001">
    <property type="protein sequence ID" value="MXO81889.1"/>
    <property type="molecule type" value="Genomic_DNA"/>
</dbReference>
<reference evidence="2 3" key="1">
    <citation type="submission" date="2019-12" db="EMBL/GenBank/DDBJ databases">
        <title>Genomic-based taxomic classification of the family Erythrobacteraceae.</title>
        <authorList>
            <person name="Xu L."/>
        </authorList>
    </citation>
    <scope>NUCLEOTIDE SEQUENCE [LARGE SCALE GENOMIC DNA]</scope>
    <source>
        <strain evidence="2 3">KCTC 42006</strain>
    </source>
</reference>
<dbReference type="AlphaFoldDB" id="A0A844Z7K6"/>
<dbReference type="OrthoDB" id="9789501at2"/>
<dbReference type="RefSeq" id="WP_160612245.1">
    <property type="nucleotide sequence ID" value="NZ_JAUFQM010000001.1"/>
</dbReference>
<organism evidence="2 3">
    <name type="scientific">Pontixanthobacter aestiaquae</name>
    <dbReference type="NCBI Taxonomy" id="1509367"/>
    <lineage>
        <taxon>Bacteria</taxon>
        <taxon>Pseudomonadati</taxon>
        <taxon>Pseudomonadota</taxon>
        <taxon>Alphaproteobacteria</taxon>
        <taxon>Sphingomonadales</taxon>
        <taxon>Erythrobacteraceae</taxon>
        <taxon>Pontixanthobacter</taxon>
    </lineage>
</organism>
<proteinExistence type="predicted"/>
<dbReference type="InterPro" id="IPR014914">
    <property type="entry name" value="RES_dom"/>
</dbReference>